<gene>
    <name evidence="4" type="ORF">F9L07_10720</name>
</gene>
<keyword evidence="1" id="KW-0547">Nucleotide-binding</keyword>
<organism evidence="4 5">
    <name type="scientific">Nocardioides simplex</name>
    <name type="common">Arthrobacter simplex</name>
    <dbReference type="NCBI Taxonomy" id="2045"/>
    <lineage>
        <taxon>Bacteria</taxon>
        <taxon>Bacillati</taxon>
        <taxon>Actinomycetota</taxon>
        <taxon>Actinomycetes</taxon>
        <taxon>Propionibacteriales</taxon>
        <taxon>Nocardioidaceae</taxon>
        <taxon>Pimelobacter</taxon>
    </lineage>
</organism>
<evidence type="ECO:0000313" key="4">
    <source>
        <dbReference type="EMBL" id="KAB2813491.1"/>
    </source>
</evidence>
<dbReference type="PANTHER" id="PTHR33359:SF1">
    <property type="entry name" value="MOLYBDOPTERIN SYNTHASE SULFUR CARRIER SUBUNIT"/>
    <property type="match status" value="1"/>
</dbReference>
<dbReference type="SUPFAM" id="SSF54285">
    <property type="entry name" value="MoaD/ThiS"/>
    <property type="match status" value="1"/>
</dbReference>
<dbReference type="GO" id="GO:1990133">
    <property type="term" value="C:molybdopterin adenylyltransferase complex"/>
    <property type="evidence" value="ECO:0007669"/>
    <property type="project" value="TreeGrafter"/>
</dbReference>
<comment type="similarity">
    <text evidence="2">Belongs to the MoaD family.</text>
</comment>
<dbReference type="GO" id="GO:0006777">
    <property type="term" value="P:Mo-molybdopterin cofactor biosynthetic process"/>
    <property type="evidence" value="ECO:0007669"/>
    <property type="project" value="InterPro"/>
</dbReference>
<evidence type="ECO:0000256" key="3">
    <source>
        <dbReference type="ARBA" id="ARBA00024247"/>
    </source>
</evidence>
<evidence type="ECO:0000256" key="2">
    <source>
        <dbReference type="ARBA" id="ARBA00024200"/>
    </source>
</evidence>
<protein>
    <recommendedName>
        <fullName evidence="3">Molybdopterin synthase sulfur carrier subunit</fullName>
    </recommendedName>
</protein>
<evidence type="ECO:0000256" key="1">
    <source>
        <dbReference type="ARBA" id="ARBA00022741"/>
    </source>
</evidence>
<dbReference type="InterPro" id="IPR016155">
    <property type="entry name" value="Mopterin_synth/thiamin_S_b"/>
</dbReference>
<dbReference type="Proteomes" id="UP000449906">
    <property type="component" value="Unassembled WGS sequence"/>
</dbReference>
<name>A0A7J5E5E6_NOCSI</name>
<dbReference type="InterPro" id="IPR003749">
    <property type="entry name" value="ThiS/MoaD-like"/>
</dbReference>
<dbReference type="GO" id="GO:0000166">
    <property type="term" value="F:nucleotide binding"/>
    <property type="evidence" value="ECO:0007669"/>
    <property type="project" value="UniProtKB-KW"/>
</dbReference>
<dbReference type="CDD" id="cd17040">
    <property type="entry name" value="Ubl_MoaD_like"/>
    <property type="match status" value="1"/>
</dbReference>
<dbReference type="InterPro" id="IPR044672">
    <property type="entry name" value="MOCS2A"/>
</dbReference>
<proteinExistence type="inferred from homology"/>
<dbReference type="Pfam" id="PF02597">
    <property type="entry name" value="ThiS"/>
    <property type="match status" value="1"/>
</dbReference>
<dbReference type="Gene3D" id="3.10.20.30">
    <property type="match status" value="1"/>
</dbReference>
<accession>A0A7J5E5E6</accession>
<dbReference type="EMBL" id="WBVM01000001">
    <property type="protein sequence ID" value="KAB2813491.1"/>
    <property type="molecule type" value="Genomic_DNA"/>
</dbReference>
<comment type="caution">
    <text evidence="4">The sequence shown here is derived from an EMBL/GenBank/DDBJ whole genome shotgun (WGS) entry which is preliminary data.</text>
</comment>
<evidence type="ECO:0000313" key="5">
    <source>
        <dbReference type="Proteomes" id="UP000449906"/>
    </source>
</evidence>
<dbReference type="InterPro" id="IPR012675">
    <property type="entry name" value="Beta-grasp_dom_sf"/>
</dbReference>
<dbReference type="AlphaFoldDB" id="A0A7J5E5E6"/>
<sequence length="136" mass="14636">MLASSPASPRARAPSRETETQRWVSASFLVRDHTETTVQRGRVVQVNETQVIRVRYWAAARAAAGQAEEEVAVPGPVSLADLRAEVVRRHAGTRLPEVVQVCSVLVGERPVSSEDPAAVVVRPGDTVEFLPPFAGG</sequence>
<dbReference type="PANTHER" id="PTHR33359">
    <property type="entry name" value="MOLYBDOPTERIN SYNTHASE SULFUR CARRIER SUBUNIT"/>
    <property type="match status" value="1"/>
</dbReference>
<reference evidence="4 5" key="1">
    <citation type="submission" date="2019-09" db="EMBL/GenBank/DDBJ databases">
        <title>Pimelobacter sp. isolated from Paulinella.</title>
        <authorList>
            <person name="Jeong S.E."/>
        </authorList>
    </citation>
    <scope>NUCLEOTIDE SEQUENCE [LARGE SCALE GENOMIC DNA]</scope>
    <source>
        <strain evidence="4 5">Pch-N</strain>
    </source>
</reference>